<dbReference type="OrthoDB" id="437271at2759"/>
<sequence>MPSAELITESLVRAEVRRQLAEVNISAMSGLHEEPPTSSAAIVNQAQASERLSRLETMLGREVLDREEADSKLLASLHELASESRRSLERGQLDLEQRLQAKTEIASADARSARQECKEEQRQRKESVEHEVKEREETCFMLLKSLEDKIYMERKRFDDQLQEIRTGSEDGLYAHEQVVQRQLQATLEATVGSVVERSTKELLTTRQDLLELREELQDGLRAERERREQAITRLSAPMSARGEGSSNVGVLQSQVKFREELLTDLDAVREELRREALTRKEDVQGVRSSLDRVREQVTGLQFVPPGTPADEASASAHLSGLRAALAAEIQAREEADDLCMSTVQELVREERQSRERGYQALELRVQSEEQTIFVESGKREADRCGPLGTASSMIRLRATTPGQKLIDHYLPDRSLIVCAQERDRDILAQMAKVDEELDTAGHPIIILEVKRQVVGSLQQRHLLDDMQQANDATARRLESRIIELSDRLEDESRSRKVPEAGSLTSTSVGTPTSEDQPLVAMMPGRSSLLSSPGSSAHGSKVYSGFPSAAGSSRPGSAPGVGPSATQMLGRGVLPHSMGRLGTRM</sequence>
<gene>
    <name evidence="3" type="ORF">PGLA1383_LOCUS27200</name>
</gene>
<feature type="coiled-coil region" evidence="1">
    <location>
        <begin position="195"/>
        <end position="233"/>
    </location>
</feature>
<accession>A0A813FA21</accession>
<dbReference type="Proteomes" id="UP000654075">
    <property type="component" value="Unassembled WGS sequence"/>
</dbReference>
<name>A0A813FA21_POLGL</name>
<evidence type="ECO:0000256" key="2">
    <source>
        <dbReference type="SAM" id="MobiDB-lite"/>
    </source>
</evidence>
<evidence type="ECO:0000313" key="4">
    <source>
        <dbReference type="Proteomes" id="UP000654075"/>
    </source>
</evidence>
<reference evidence="3" key="1">
    <citation type="submission" date="2021-02" db="EMBL/GenBank/DDBJ databases">
        <authorList>
            <person name="Dougan E. K."/>
            <person name="Rhodes N."/>
            <person name="Thang M."/>
            <person name="Chan C."/>
        </authorList>
    </citation>
    <scope>NUCLEOTIDE SEQUENCE</scope>
</reference>
<protein>
    <submittedName>
        <fullName evidence="3">Uncharacterized protein</fullName>
    </submittedName>
</protein>
<feature type="compositionally biased region" description="Basic and acidic residues" evidence="2">
    <location>
        <begin position="487"/>
        <end position="498"/>
    </location>
</feature>
<proteinExistence type="predicted"/>
<feature type="compositionally biased region" description="Polar residues" evidence="2">
    <location>
        <begin position="502"/>
        <end position="515"/>
    </location>
</feature>
<keyword evidence="1" id="KW-0175">Coiled coil</keyword>
<organism evidence="3 4">
    <name type="scientific">Polarella glacialis</name>
    <name type="common">Dinoflagellate</name>
    <dbReference type="NCBI Taxonomy" id="89957"/>
    <lineage>
        <taxon>Eukaryota</taxon>
        <taxon>Sar</taxon>
        <taxon>Alveolata</taxon>
        <taxon>Dinophyceae</taxon>
        <taxon>Suessiales</taxon>
        <taxon>Suessiaceae</taxon>
        <taxon>Polarella</taxon>
    </lineage>
</organism>
<evidence type="ECO:0000256" key="1">
    <source>
        <dbReference type="SAM" id="Coils"/>
    </source>
</evidence>
<feature type="compositionally biased region" description="Basic and acidic residues" evidence="2">
    <location>
        <begin position="111"/>
        <end position="129"/>
    </location>
</feature>
<comment type="caution">
    <text evidence="3">The sequence shown here is derived from an EMBL/GenBank/DDBJ whole genome shotgun (WGS) entry which is preliminary data.</text>
</comment>
<feature type="region of interest" description="Disordered" evidence="2">
    <location>
        <begin position="546"/>
        <end position="584"/>
    </location>
</feature>
<dbReference type="AlphaFoldDB" id="A0A813FA21"/>
<dbReference type="EMBL" id="CAJNNV010024294">
    <property type="protein sequence ID" value="CAE8609373.1"/>
    <property type="molecule type" value="Genomic_DNA"/>
</dbReference>
<keyword evidence="4" id="KW-1185">Reference proteome</keyword>
<feature type="region of interest" description="Disordered" evidence="2">
    <location>
        <begin position="106"/>
        <end position="129"/>
    </location>
</feature>
<feature type="region of interest" description="Disordered" evidence="2">
    <location>
        <begin position="487"/>
        <end position="518"/>
    </location>
</feature>
<feature type="compositionally biased region" description="Low complexity" evidence="2">
    <location>
        <begin position="546"/>
        <end position="564"/>
    </location>
</feature>
<evidence type="ECO:0000313" key="3">
    <source>
        <dbReference type="EMBL" id="CAE8609373.1"/>
    </source>
</evidence>